<reference evidence="3 4" key="1">
    <citation type="journal article" date="2010" name="Nature">
        <title>Comparative genomics reveals mobile pathogenicity chromosomes in Fusarium.</title>
        <authorList>
            <person name="Ma L.J."/>
            <person name="van der Does H.C."/>
            <person name="Borkovich K.A."/>
            <person name="Coleman J.J."/>
            <person name="Daboussi M.J."/>
            <person name="Di Pietro A."/>
            <person name="Dufresne M."/>
            <person name="Freitag M."/>
            <person name="Grabherr M."/>
            <person name="Henrissat B."/>
            <person name="Houterman P.M."/>
            <person name="Kang S."/>
            <person name="Shim W.B."/>
            <person name="Woloshuk C."/>
            <person name="Xie X."/>
            <person name="Xu J.R."/>
            <person name="Antoniw J."/>
            <person name="Baker S.E."/>
            <person name="Bluhm B.H."/>
            <person name="Breakspear A."/>
            <person name="Brown D.W."/>
            <person name="Butchko R.A."/>
            <person name="Chapman S."/>
            <person name="Coulson R."/>
            <person name="Coutinho P.M."/>
            <person name="Danchin E.G."/>
            <person name="Diener A."/>
            <person name="Gale L.R."/>
            <person name="Gardiner D.M."/>
            <person name="Goff S."/>
            <person name="Hammond-Kosack K.E."/>
            <person name="Hilburn K."/>
            <person name="Hua-Van A."/>
            <person name="Jonkers W."/>
            <person name="Kazan K."/>
            <person name="Kodira C.D."/>
            <person name="Koehrsen M."/>
            <person name="Kumar L."/>
            <person name="Lee Y.H."/>
            <person name="Li L."/>
            <person name="Manners J.M."/>
            <person name="Miranda-Saavedra D."/>
            <person name="Mukherjee M."/>
            <person name="Park G."/>
            <person name="Park J."/>
            <person name="Park S.Y."/>
            <person name="Proctor R.H."/>
            <person name="Regev A."/>
            <person name="Ruiz-Roldan M.C."/>
            <person name="Sain D."/>
            <person name="Sakthikumar S."/>
            <person name="Sykes S."/>
            <person name="Schwartz D.C."/>
            <person name="Turgeon B.G."/>
            <person name="Wapinski I."/>
            <person name="Yoder O."/>
            <person name="Young S."/>
            <person name="Zeng Q."/>
            <person name="Zhou S."/>
            <person name="Galagan J."/>
            <person name="Cuomo C.A."/>
            <person name="Kistler H.C."/>
            <person name="Rep M."/>
        </authorList>
    </citation>
    <scope>NUCLEOTIDE SEQUENCE [LARGE SCALE GENOMIC DNA]</scope>
    <source>
        <strain evidence="4">M3125 / FGSC 7600</strain>
    </source>
</reference>
<dbReference type="EMBL" id="DS022252">
    <property type="protein sequence ID" value="EWG48613.1"/>
    <property type="molecule type" value="Genomic_DNA"/>
</dbReference>
<feature type="compositionally biased region" description="Basic and acidic residues" evidence="1">
    <location>
        <begin position="678"/>
        <end position="691"/>
    </location>
</feature>
<feature type="compositionally biased region" description="Acidic residues" evidence="1">
    <location>
        <begin position="292"/>
        <end position="302"/>
    </location>
</feature>
<evidence type="ECO:0000313" key="4">
    <source>
        <dbReference type="Proteomes" id="UP000009096"/>
    </source>
</evidence>
<dbReference type="SUPFAM" id="SSF51905">
    <property type="entry name" value="FAD/NAD(P)-binding domain"/>
    <property type="match status" value="1"/>
</dbReference>
<proteinExistence type="predicted"/>
<dbReference type="STRING" id="334819.W7MAG5"/>
<evidence type="ECO:0000313" key="3">
    <source>
        <dbReference type="EMBL" id="EWG48613.1"/>
    </source>
</evidence>
<protein>
    <recommendedName>
        <fullName evidence="2">Amine oxidase domain-containing protein</fullName>
    </recommendedName>
</protein>
<feature type="domain" description="Amine oxidase" evidence="2">
    <location>
        <begin position="84"/>
        <end position="648"/>
    </location>
</feature>
<feature type="region of interest" description="Disordered" evidence="1">
    <location>
        <begin position="237"/>
        <end position="261"/>
    </location>
</feature>
<dbReference type="GO" id="GO:0001716">
    <property type="term" value="F:L-amino-acid oxidase activity"/>
    <property type="evidence" value="ECO:0007669"/>
    <property type="project" value="TreeGrafter"/>
</dbReference>
<dbReference type="Gene3D" id="3.90.660.10">
    <property type="match status" value="2"/>
</dbReference>
<feature type="compositionally biased region" description="Basic and acidic residues" evidence="1">
    <location>
        <begin position="244"/>
        <end position="258"/>
    </location>
</feature>
<dbReference type="GeneID" id="30066059"/>
<dbReference type="EMBL" id="CM000587">
    <property type="protein sequence ID" value="EWG48613.1"/>
    <property type="molecule type" value="Genomic_DNA"/>
</dbReference>
<dbReference type="Proteomes" id="UP000009096">
    <property type="component" value="Chromosome 10"/>
</dbReference>
<gene>
    <name evidence="3" type="ORF">FVEG_08318</name>
</gene>
<evidence type="ECO:0000259" key="2">
    <source>
        <dbReference type="Pfam" id="PF01593"/>
    </source>
</evidence>
<dbReference type="InterPro" id="IPR036188">
    <property type="entry name" value="FAD/NAD-bd_sf"/>
</dbReference>
<keyword evidence="4" id="KW-1185">Reference proteome</keyword>
<feature type="region of interest" description="Disordered" evidence="1">
    <location>
        <begin position="284"/>
        <end position="307"/>
    </location>
</feature>
<dbReference type="SUPFAM" id="SSF54373">
    <property type="entry name" value="FAD-linked reductases, C-terminal domain"/>
    <property type="match status" value="1"/>
</dbReference>
<name>W7MAG5_GIBM7</name>
<dbReference type="RefSeq" id="XP_018754804.1">
    <property type="nucleotide sequence ID" value="XM_018897210.1"/>
</dbReference>
<dbReference type="PANTHER" id="PTHR10742:SF342">
    <property type="entry name" value="AMINE OXIDASE"/>
    <property type="match status" value="1"/>
</dbReference>
<dbReference type="Pfam" id="PF01593">
    <property type="entry name" value="Amino_oxidase"/>
    <property type="match status" value="1"/>
</dbReference>
<feature type="region of interest" description="Disordered" evidence="1">
    <location>
        <begin position="678"/>
        <end position="698"/>
    </location>
</feature>
<dbReference type="InterPro" id="IPR050281">
    <property type="entry name" value="Flavin_monoamine_oxidase"/>
</dbReference>
<dbReference type="Gene3D" id="1.10.10.1620">
    <property type="match status" value="1"/>
</dbReference>
<sequence>MSLQGTFTEVHQFTKSYKHMWARDVAKASRNYDLKGVIERLKESVPTKFDAKDNIGSLRKKTMKATGPGYIPEEEGKISVGIVELKGKGLKISYDILEAAGADRLGGRLYTHHFSDEEHDYYDVGAMRFPNNTIMKRTFQLFQYIGITQESKPGLIPYYLKDELDECPAYFNDITTRGNVWDPKKKANDPYQVNEGLPPNGKILPERLLKTNPSELVSTALEVFTKVAKERFTAAIAEEEDEEKQGFKSVGEDGERRPRGPASQKLWDLLMKADHMSVRQFLGSGQPRKEGEEPEPPAEDEFPQGPGFNYNTIEYLETMTYGTGWYDQSLTECVLEELDFHTPDMDDDPATKDIQYWWCIDGGAQEIAKRMALKIKKRIEYNTKVQSIDAQVPLRRERKAGTYTPMKIKTTRTDPKTKKVETKDREYFAIFNSTTLGALQRMELSDAGLSWGTKQAIRALGYGASSKVGMKFRTAWWQTPPFNIAKGGVSRTDLPLRVCVYPSYNIKSNEGEDKWDPTKPAVLLCSYTWGQDAQRIGALCSNNTTQDDAELKRLIIHDLARLHARRERPFEEMVKFLEEQYIDHHGYDWYRDQHMSGAFAYFGPGQFSNMWQEIIKPNALGQLYIVGEAASSHHAWIVGALQSVVRAVYVMFQGLQNGNEEFEAYDIVLKLLRTGSDSDKSVSLPLKKDGEMPSGLPFHPLPEEMPTRQFWTTKDQELTASPEKEANEEHVDMTYGAALAVLSLIESFYELGVDKKDTYYALRYRRWYLVYLEFNLLGSLTSIFMNVSMF</sequence>
<dbReference type="GO" id="GO:0009063">
    <property type="term" value="P:amino acid catabolic process"/>
    <property type="evidence" value="ECO:0007669"/>
    <property type="project" value="TreeGrafter"/>
</dbReference>
<dbReference type="VEuPathDB" id="FungiDB:FVEG_08318"/>
<dbReference type="eggNOG" id="ENOG502QTMD">
    <property type="taxonomic scope" value="Eukaryota"/>
</dbReference>
<accession>W7MAG5</accession>
<dbReference type="OrthoDB" id="7777654at2759"/>
<dbReference type="PANTHER" id="PTHR10742">
    <property type="entry name" value="FLAVIN MONOAMINE OXIDASE"/>
    <property type="match status" value="1"/>
</dbReference>
<dbReference type="InterPro" id="IPR002937">
    <property type="entry name" value="Amino_oxidase"/>
</dbReference>
<dbReference type="KEGG" id="fvr:FVEG_08318"/>
<evidence type="ECO:0000256" key="1">
    <source>
        <dbReference type="SAM" id="MobiDB-lite"/>
    </source>
</evidence>
<dbReference type="AlphaFoldDB" id="W7MAG5"/>
<organism evidence="3 4">
    <name type="scientific">Gibberella moniliformis (strain M3125 / FGSC 7600)</name>
    <name type="common">Maize ear and stalk rot fungus</name>
    <name type="synonym">Fusarium verticillioides</name>
    <dbReference type="NCBI Taxonomy" id="334819"/>
    <lineage>
        <taxon>Eukaryota</taxon>
        <taxon>Fungi</taxon>
        <taxon>Dikarya</taxon>
        <taxon>Ascomycota</taxon>
        <taxon>Pezizomycotina</taxon>
        <taxon>Sordariomycetes</taxon>
        <taxon>Hypocreomycetidae</taxon>
        <taxon>Hypocreales</taxon>
        <taxon>Nectriaceae</taxon>
        <taxon>Fusarium</taxon>
        <taxon>Fusarium fujikuroi species complex</taxon>
    </lineage>
</organism>